<dbReference type="EMBL" id="JYDP01000067">
    <property type="protein sequence ID" value="KRZ09825.1"/>
    <property type="molecule type" value="Genomic_DNA"/>
</dbReference>
<dbReference type="PROSITE" id="PS50157">
    <property type="entry name" value="ZINC_FINGER_C2H2_2"/>
    <property type="match status" value="1"/>
</dbReference>
<keyword evidence="1" id="KW-0479">Metal-binding</keyword>
<dbReference type="AlphaFoldDB" id="A0A0V1HH08"/>
<reference evidence="4 5" key="1">
    <citation type="submission" date="2015-01" db="EMBL/GenBank/DDBJ databases">
        <title>Evolution of Trichinella species and genotypes.</title>
        <authorList>
            <person name="Korhonen P.K."/>
            <person name="Edoardo P."/>
            <person name="Giuseppe L.R."/>
            <person name="Gasser R.B."/>
        </authorList>
    </citation>
    <scope>NUCLEOTIDE SEQUENCE [LARGE SCALE GENOMIC DNA]</scope>
    <source>
        <strain evidence="4">ISS1029</strain>
    </source>
</reference>
<evidence type="ECO:0000259" key="3">
    <source>
        <dbReference type="PROSITE" id="PS50157"/>
    </source>
</evidence>
<dbReference type="PROSITE" id="PS00028">
    <property type="entry name" value="ZINC_FINGER_C2H2_1"/>
    <property type="match status" value="1"/>
</dbReference>
<keyword evidence="1" id="KW-0862">Zinc</keyword>
<keyword evidence="5" id="KW-1185">Reference proteome</keyword>
<comment type="caution">
    <text evidence="4">The sequence shown here is derived from an EMBL/GenBank/DDBJ whole genome shotgun (WGS) entry which is preliminary data.</text>
</comment>
<accession>A0A0V1HH08</accession>
<dbReference type="Proteomes" id="UP000055024">
    <property type="component" value="Unassembled WGS sequence"/>
</dbReference>
<organism evidence="4 5">
    <name type="scientific">Trichinella zimbabwensis</name>
    <dbReference type="NCBI Taxonomy" id="268475"/>
    <lineage>
        <taxon>Eukaryota</taxon>
        <taxon>Metazoa</taxon>
        <taxon>Ecdysozoa</taxon>
        <taxon>Nematoda</taxon>
        <taxon>Enoplea</taxon>
        <taxon>Dorylaimia</taxon>
        <taxon>Trichinellida</taxon>
        <taxon>Trichinellidae</taxon>
        <taxon>Trichinella</taxon>
    </lineage>
</organism>
<name>A0A0V1HH08_9BILA</name>
<sequence>MQVHRCTEVSDYREYDSFLPDGCCITFWTIMEYNYITNAMLNYANTGSIDGTNNGGVPQSDRQQSGFQPRCGERSIHLTQASEQLPPQQSTVNSKSAATKKNSRQKRGKVQKAQPSKPQKSDQQTASSDQSKEAVTVQNYEENDAVVRNAHENLPNVNSSQLAFHSNNTSPQTNYANNQLNNSGIIYPAFTEPDASNRKRYSDALANAYQLKAYYNAFPQRDINDHSPSAFSRNQDCVLPVTPGMEYNYTANAMLNYANNGSNSGGFLRSDNLLQRFHPYYDDRSRRSKLLKAQCPQKQLENQQSALSDQQRKTGLVQNYEGNEAAVRKARESLLNVDSPQLAFHFSNTFSHQTNYADKQINNSGIIYPALSEPDASNKKHYSDALANAYQLKAYYNAFPPHNFNNYLQSTFSRNQDCVLPVVTDPKVSISSNNLQMIASNANNAQSIPLASSAYENTYFNNQKQSTETHWSTALATKSKTFSDTLHVEIPPPPSCLANYMSSENTVQAMNSSTIDLQSAQSHSSGATPLACSNTSVMPKLNNNLQADGTSTNSMNWERPFPSFSFFTCSVCNANFYDYYAFKMHAQLHTKPVQTNVPSKFPGTSAMLQNSAFSPLGASSVALPRSNFPPYYKQSNITGGHEQMSLGKPNYPMLNAELYSAFTNFHHGGVAGNLRFGIPPPVMSQVNFPNYGHYGIANQKGVYGQQPSVASDILNPQNANASTFTGLG</sequence>
<dbReference type="OrthoDB" id="5918017at2759"/>
<evidence type="ECO:0000313" key="5">
    <source>
        <dbReference type="Proteomes" id="UP000055024"/>
    </source>
</evidence>
<evidence type="ECO:0000313" key="4">
    <source>
        <dbReference type="EMBL" id="KRZ09825.1"/>
    </source>
</evidence>
<feature type="domain" description="C2H2-type" evidence="3">
    <location>
        <begin position="567"/>
        <end position="594"/>
    </location>
</feature>
<evidence type="ECO:0000256" key="1">
    <source>
        <dbReference type="PROSITE-ProRule" id="PRU00042"/>
    </source>
</evidence>
<keyword evidence="1" id="KW-0863">Zinc-finger</keyword>
<evidence type="ECO:0000256" key="2">
    <source>
        <dbReference type="SAM" id="MobiDB-lite"/>
    </source>
</evidence>
<feature type="compositionally biased region" description="Polar residues" evidence="2">
    <location>
        <begin position="113"/>
        <end position="129"/>
    </location>
</feature>
<feature type="compositionally biased region" description="Basic residues" evidence="2">
    <location>
        <begin position="101"/>
        <end position="110"/>
    </location>
</feature>
<dbReference type="GO" id="GO:0008270">
    <property type="term" value="F:zinc ion binding"/>
    <property type="evidence" value="ECO:0007669"/>
    <property type="project" value="UniProtKB-KW"/>
</dbReference>
<feature type="region of interest" description="Disordered" evidence="2">
    <location>
        <begin position="52"/>
        <end position="137"/>
    </location>
</feature>
<protein>
    <recommendedName>
        <fullName evidence="3">C2H2-type domain-containing protein</fullName>
    </recommendedName>
</protein>
<gene>
    <name evidence="4" type="ORF">T11_8553</name>
</gene>
<feature type="compositionally biased region" description="Polar residues" evidence="2">
    <location>
        <begin position="77"/>
        <end position="100"/>
    </location>
</feature>
<feature type="compositionally biased region" description="Polar residues" evidence="2">
    <location>
        <begin position="52"/>
        <end position="67"/>
    </location>
</feature>
<dbReference type="InterPro" id="IPR013087">
    <property type="entry name" value="Znf_C2H2_type"/>
</dbReference>
<proteinExistence type="predicted"/>